<name>A0A2S7KAS6_9PROT</name>
<dbReference type="GO" id="GO:0003755">
    <property type="term" value="F:peptidyl-prolyl cis-trans isomerase activity"/>
    <property type="evidence" value="ECO:0007669"/>
    <property type="project" value="InterPro"/>
</dbReference>
<evidence type="ECO:0000313" key="3">
    <source>
        <dbReference type="Proteomes" id="UP000239504"/>
    </source>
</evidence>
<evidence type="ECO:0000259" key="1">
    <source>
        <dbReference type="Pfam" id="PF13145"/>
    </source>
</evidence>
<protein>
    <recommendedName>
        <fullName evidence="1">PpiC domain-containing protein</fullName>
    </recommendedName>
</protein>
<dbReference type="OrthoDB" id="196786at2"/>
<evidence type="ECO:0000313" key="2">
    <source>
        <dbReference type="EMBL" id="PQA89583.1"/>
    </source>
</evidence>
<gene>
    <name evidence="2" type="ORF">CW354_01565</name>
</gene>
<accession>A0A2S7KAS6</accession>
<dbReference type="Pfam" id="PF13145">
    <property type="entry name" value="Rotamase_2"/>
    <property type="match status" value="1"/>
</dbReference>
<dbReference type="RefSeq" id="WP_104828285.1">
    <property type="nucleotide sequence ID" value="NZ_PJCH01000001.1"/>
</dbReference>
<feature type="domain" description="PpiC" evidence="1">
    <location>
        <begin position="130"/>
        <end position="256"/>
    </location>
</feature>
<dbReference type="EMBL" id="PJCH01000001">
    <property type="protein sequence ID" value="PQA89583.1"/>
    <property type="molecule type" value="Genomic_DNA"/>
</dbReference>
<keyword evidence="3" id="KW-1185">Reference proteome</keyword>
<reference evidence="2 3" key="1">
    <citation type="submission" date="2017-12" db="EMBL/GenBank/DDBJ databases">
        <authorList>
            <person name="Hurst M.R.H."/>
        </authorList>
    </citation>
    <scope>NUCLEOTIDE SEQUENCE [LARGE SCALE GENOMIC DNA]</scope>
    <source>
        <strain evidence="2 3">SY-3-19</strain>
    </source>
</reference>
<proteinExistence type="predicted"/>
<dbReference type="AlphaFoldDB" id="A0A2S7KAS6"/>
<organism evidence="2 3">
    <name type="scientific">Hyphococcus luteus</name>
    <dbReference type="NCBI Taxonomy" id="2058213"/>
    <lineage>
        <taxon>Bacteria</taxon>
        <taxon>Pseudomonadati</taxon>
        <taxon>Pseudomonadota</taxon>
        <taxon>Alphaproteobacteria</taxon>
        <taxon>Parvularculales</taxon>
        <taxon>Parvularculaceae</taxon>
        <taxon>Hyphococcus</taxon>
    </lineage>
</organism>
<dbReference type="Proteomes" id="UP000239504">
    <property type="component" value="Unassembled WGS sequence"/>
</dbReference>
<sequence length="306" mass="33955">MMTSETPQTAGSRGAFSRAAREPLVQFLVAGLVLFTANGLLNGEEQQRAQDEIAVTEGRVEQIAESYRLLSGRPPSRAELEALVDDFILEEIYYREAVAMGLDADDTIVRRRMRQKLEFLAEDAEASKEPSEEELAAWLASHKQDYRLPARISFRQILASRDRRGAKATSDAAEFLKALKTGADPENLGDASMLPSALPLTTQEGVAALFGEAFASTLFEHKGEGWFGPVASPFGAHNIFILSQEPARDPALDDVRGKLRADWIEARRRKTREDFRARLRQRYEVSIDWPGVYQDQPAPAGAMSAD</sequence>
<dbReference type="InterPro" id="IPR000297">
    <property type="entry name" value="PPIase_PpiC"/>
</dbReference>
<comment type="caution">
    <text evidence="2">The sequence shown here is derived from an EMBL/GenBank/DDBJ whole genome shotgun (WGS) entry which is preliminary data.</text>
</comment>